<dbReference type="EMBL" id="AYMZ01000007">
    <property type="protein sequence ID" value="ETF06883.1"/>
    <property type="molecule type" value="Genomic_DNA"/>
</dbReference>
<dbReference type="RefSeq" id="WP_024013526.1">
    <property type="nucleotide sequence ID" value="NZ_CM002330.1"/>
</dbReference>
<name>V8R5E9_9PSED</name>
<organism evidence="2 3">
    <name type="scientific">Pseudomonas moraviensis R28-S</name>
    <dbReference type="NCBI Taxonomy" id="1395516"/>
    <lineage>
        <taxon>Bacteria</taxon>
        <taxon>Pseudomonadati</taxon>
        <taxon>Pseudomonadota</taxon>
        <taxon>Gammaproteobacteria</taxon>
        <taxon>Pseudomonadales</taxon>
        <taxon>Pseudomonadaceae</taxon>
        <taxon>Pseudomonas</taxon>
    </lineage>
</organism>
<comment type="caution">
    <text evidence="2">The sequence shown here is derived from an EMBL/GenBank/DDBJ whole genome shotgun (WGS) entry which is preliminary data.</text>
</comment>
<feature type="region of interest" description="Disordered" evidence="1">
    <location>
        <begin position="132"/>
        <end position="161"/>
    </location>
</feature>
<dbReference type="eggNOG" id="ENOG5030C1N">
    <property type="taxonomic scope" value="Bacteria"/>
</dbReference>
<evidence type="ECO:0000313" key="2">
    <source>
        <dbReference type="EMBL" id="ETF06883.1"/>
    </source>
</evidence>
<accession>V8R5E9</accession>
<protein>
    <submittedName>
        <fullName evidence="2">Uncharacterized protein</fullName>
    </submittedName>
</protein>
<gene>
    <name evidence="2" type="ORF">PMO01_17205</name>
</gene>
<sequence length="161" mass="17771">MALQLKKKSANNTEAKWFDYGDDTKIQLVGIDDKNYQVALERARRRLRNNDARFDEGDVGVVEGEKTEHQSQCALLATFILKDWEGALDEEGNPLKYTQELGAQMLEGDLDFFIFVLKSSAAFAGQLKEELAETMGKPSPASSGKGSGRAKQKNEAPSTPV</sequence>
<dbReference type="Proteomes" id="UP000024771">
    <property type="component" value="Chromosome"/>
</dbReference>
<evidence type="ECO:0000256" key="1">
    <source>
        <dbReference type="SAM" id="MobiDB-lite"/>
    </source>
</evidence>
<dbReference type="PATRIC" id="fig|1395516.4.peg.3491"/>
<dbReference type="AlphaFoldDB" id="V8R5E9"/>
<proteinExistence type="predicted"/>
<dbReference type="HOGENOM" id="CLU_1676382_0_0_6"/>
<reference evidence="2 3" key="1">
    <citation type="journal article" date="2014" name="Genome Announc.">
        <title>Draft Genome Sequence of Pseudomonas moraviensis R28-S.</title>
        <authorList>
            <person name="Hunter S.S."/>
            <person name="Yano H."/>
            <person name="Loftie-Eaton W."/>
            <person name="Hughes J."/>
            <person name="De Gelder L."/>
            <person name="Stragier P."/>
            <person name="De Vos P."/>
            <person name="Settles M.L."/>
            <person name="Top E.M."/>
        </authorList>
    </citation>
    <scope>NUCLEOTIDE SEQUENCE [LARGE SCALE GENOMIC DNA]</scope>
    <source>
        <strain evidence="3">R28</strain>
    </source>
</reference>
<evidence type="ECO:0000313" key="3">
    <source>
        <dbReference type="Proteomes" id="UP000024771"/>
    </source>
</evidence>